<dbReference type="Pfam" id="PF00107">
    <property type="entry name" value="ADH_zinc_N"/>
    <property type="match status" value="1"/>
</dbReference>
<dbReference type="Pfam" id="PF08240">
    <property type="entry name" value="ADH_N"/>
    <property type="match status" value="1"/>
</dbReference>
<feature type="chain" id="PRO_5046214197" evidence="3">
    <location>
        <begin position="17"/>
        <end position="358"/>
    </location>
</feature>
<evidence type="ECO:0000256" key="2">
    <source>
        <dbReference type="ARBA" id="ARBA00023002"/>
    </source>
</evidence>
<dbReference type="CDD" id="cd05276">
    <property type="entry name" value="p53_inducible_oxidoreductase"/>
    <property type="match status" value="1"/>
</dbReference>
<proteinExistence type="predicted"/>
<dbReference type="InterPro" id="IPR020843">
    <property type="entry name" value="ER"/>
</dbReference>
<evidence type="ECO:0000313" key="6">
    <source>
        <dbReference type="RefSeq" id="XP_065649130.1"/>
    </source>
</evidence>
<keyword evidence="1" id="KW-0521">NADP</keyword>
<dbReference type="SMART" id="SM00829">
    <property type="entry name" value="PKS_ER"/>
    <property type="match status" value="1"/>
</dbReference>
<gene>
    <name evidence="6" type="primary">LOC100208988</name>
</gene>
<dbReference type="Proteomes" id="UP001652625">
    <property type="component" value="Chromosome 03"/>
</dbReference>
<evidence type="ECO:0000313" key="5">
    <source>
        <dbReference type="Proteomes" id="UP001652625"/>
    </source>
</evidence>
<dbReference type="PANTHER" id="PTHR48106">
    <property type="entry name" value="QUINONE OXIDOREDUCTASE PIG3-RELATED"/>
    <property type="match status" value="1"/>
</dbReference>
<dbReference type="SUPFAM" id="SSF50129">
    <property type="entry name" value="GroES-like"/>
    <property type="match status" value="1"/>
</dbReference>
<accession>A0ABM4BJB3</accession>
<dbReference type="PANTHER" id="PTHR48106:SF18">
    <property type="entry name" value="QUINONE OXIDOREDUCTASE PIG3"/>
    <property type="match status" value="1"/>
</dbReference>
<reference evidence="6" key="1">
    <citation type="submission" date="2025-08" db="UniProtKB">
        <authorList>
            <consortium name="RefSeq"/>
        </authorList>
    </citation>
    <scope>IDENTIFICATION</scope>
</reference>
<dbReference type="Gene3D" id="3.90.180.10">
    <property type="entry name" value="Medium-chain alcohol dehydrogenases, catalytic domain"/>
    <property type="match status" value="1"/>
</dbReference>
<dbReference type="Gene3D" id="3.40.50.720">
    <property type="entry name" value="NAD(P)-binding Rossmann-like Domain"/>
    <property type="match status" value="1"/>
</dbReference>
<dbReference type="InterPro" id="IPR036291">
    <property type="entry name" value="NAD(P)-bd_dom_sf"/>
</dbReference>
<dbReference type="InterPro" id="IPR014189">
    <property type="entry name" value="Quinone_OxRdtase_PIG3"/>
</dbReference>
<dbReference type="InterPro" id="IPR013149">
    <property type="entry name" value="ADH-like_C"/>
</dbReference>
<dbReference type="GeneID" id="100208988"/>
<dbReference type="SUPFAM" id="SSF51735">
    <property type="entry name" value="NAD(P)-binding Rossmann-fold domains"/>
    <property type="match status" value="1"/>
</dbReference>
<dbReference type="InterPro" id="IPR011032">
    <property type="entry name" value="GroES-like_sf"/>
</dbReference>
<sequence>MEHICLFIIFIIVVTSSTVKNMRAVQLKEFGGVENMYVSDVSIPDLPSSDYILIHVAAAGVNRADTIQRKGLYMPPSGESDILGLEVSGIIEKVSENVTAFSVGDEVMALLGGGGYAEYVVVHQCQVMNIPKGIDLVTAASIPEVWLTAYQLIHLVAKIKPNESVLIHAAGSGVGTAAIQLAKQIPGCFIIATAGTEEKIEKARQLGSDVVINYKTTVFSEVVKEVTNGIGVNVILDPVGGSFWHQNLAVLSVDGRWVVYGLLGGGCVEGTILSQLLMKRGSLLTSTLRTRSIEYKKFLVESFVQSSIDKFTSRVFMPIIDSVMSLDQVKEAHERMEANINSGKILLTVSNDFQKKEL</sequence>
<name>A0ABM4BJB3_HYDVU</name>
<evidence type="ECO:0000256" key="3">
    <source>
        <dbReference type="SAM" id="SignalP"/>
    </source>
</evidence>
<dbReference type="NCBIfam" id="TIGR02824">
    <property type="entry name" value="quinone_pig3"/>
    <property type="match status" value="1"/>
</dbReference>
<dbReference type="InterPro" id="IPR013154">
    <property type="entry name" value="ADH-like_N"/>
</dbReference>
<feature type="domain" description="Enoyl reductase (ER)" evidence="4">
    <location>
        <begin position="31"/>
        <end position="347"/>
    </location>
</feature>
<protein>
    <submittedName>
        <fullName evidence="6">Quinone oxidoreductase PIG3 isoform X3</fullName>
    </submittedName>
</protein>
<evidence type="ECO:0000259" key="4">
    <source>
        <dbReference type="SMART" id="SM00829"/>
    </source>
</evidence>
<keyword evidence="5" id="KW-1185">Reference proteome</keyword>
<dbReference type="RefSeq" id="XP_065649130.1">
    <property type="nucleotide sequence ID" value="XM_065793058.1"/>
</dbReference>
<keyword evidence="3" id="KW-0732">Signal</keyword>
<organism evidence="5 6">
    <name type="scientific">Hydra vulgaris</name>
    <name type="common">Hydra</name>
    <name type="synonym">Hydra attenuata</name>
    <dbReference type="NCBI Taxonomy" id="6087"/>
    <lineage>
        <taxon>Eukaryota</taxon>
        <taxon>Metazoa</taxon>
        <taxon>Cnidaria</taxon>
        <taxon>Hydrozoa</taxon>
        <taxon>Hydroidolina</taxon>
        <taxon>Anthoathecata</taxon>
        <taxon>Aplanulata</taxon>
        <taxon>Hydridae</taxon>
        <taxon>Hydra</taxon>
    </lineage>
</organism>
<evidence type="ECO:0000256" key="1">
    <source>
        <dbReference type="ARBA" id="ARBA00022857"/>
    </source>
</evidence>
<feature type="signal peptide" evidence="3">
    <location>
        <begin position="1"/>
        <end position="16"/>
    </location>
</feature>
<keyword evidence="2" id="KW-0560">Oxidoreductase</keyword>